<dbReference type="InterPro" id="IPR036388">
    <property type="entry name" value="WH-like_DNA-bd_sf"/>
</dbReference>
<dbReference type="InterPro" id="IPR057527">
    <property type="entry name" value="HVO_A0261-like_N"/>
</dbReference>
<proteinExistence type="predicted"/>
<reference evidence="2 3" key="1">
    <citation type="journal article" date="2014" name="PLoS Genet.">
        <title>Phylogenetically driven sequencing of extremely halophilic archaea reveals strategies for static and dynamic osmo-response.</title>
        <authorList>
            <person name="Becker E.A."/>
            <person name="Seitzer P.M."/>
            <person name="Tritt A."/>
            <person name="Larsen D."/>
            <person name="Krusor M."/>
            <person name="Yao A.I."/>
            <person name="Wu D."/>
            <person name="Madern D."/>
            <person name="Eisen J.A."/>
            <person name="Darling A.E."/>
            <person name="Facciotti M.T."/>
        </authorList>
    </citation>
    <scope>NUCLEOTIDE SEQUENCE [LARGE SCALE GENOMIC DNA]</scope>
    <source>
        <strain evidence="2 3">JCM 10478</strain>
    </source>
</reference>
<evidence type="ECO:0000313" key="2">
    <source>
        <dbReference type="EMBL" id="ELY63354.1"/>
    </source>
</evidence>
<keyword evidence="3" id="KW-1185">Reference proteome</keyword>
<name>L9XNI1_9EURY</name>
<dbReference type="PATRIC" id="fig|1227496.3.peg.3820"/>
<dbReference type="Proteomes" id="UP000011632">
    <property type="component" value="Unassembled WGS sequence"/>
</dbReference>
<dbReference type="OrthoDB" id="290446at2157"/>
<evidence type="ECO:0000313" key="3">
    <source>
        <dbReference type="Proteomes" id="UP000011632"/>
    </source>
</evidence>
<organism evidence="2 3">
    <name type="scientific">Natrinema versiforme JCM 10478</name>
    <dbReference type="NCBI Taxonomy" id="1227496"/>
    <lineage>
        <taxon>Archaea</taxon>
        <taxon>Methanobacteriati</taxon>
        <taxon>Methanobacteriota</taxon>
        <taxon>Stenosarchaea group</taxon>
        <taxon>Halobacteria</taxon>
        <taxon>Halobacteriales</taxon>
        <taxon>Natrialbaceae</taxon>
        <taxon>Natrinema</taxon>
    </lineage>
</organism>
<comment type="caution">
    <text evidence="2">The sequence shown here is derived from an EMBL/GenBank/DDBJ whole genome shotgun (WGS) entry which is preliminary data.</text>
</comment>
<sequence length="116" mass="12976">MGQSDRLNAITQLLGDECVQTILKETTQEPMSAAELNEACAASRATVYRRLDELTDRGLLVEQTKPDPDGHHHTVYAASLDRVTIDFVDGEFEVTVTTQQRAADRFTNFIEGLYDE</sequence>
<dbReference type="Gene3D" id="1.10.10.10">
    <property type="entry name" value="Winged helix-like DNA-binding domain superfamily/Winged helix DNA-binding domain"/>
    <property type="match status" value="1"/>
</dbReference>
<dbReference type="Pfam" id="PF25213">
    <property type="entry name" value="HVO_A0261_N"/>
    <property type="match status" value="1"/>
</dbReference>
<dbReference type="InterPro" id="IPR036390">
    <property type="entry name" value="WH_DNA-bd_sf"/>
</dbReference>
<evidence type="ECO:0000259" key="1">
    <source>
        <dbReference type="Pfam" id="PF25213"/>
    </source>
</evidence>
<accession>L9XNI1</accession>
<protein>
    <submittedName>
        <fullName evidence="2">ArsR family transcriptional regulator</fullName>
    </submittedName>
</protein>
<dbReference type="AlphaFoldDB" id="L9XNI1"/>
<dbReference type="SUPFAM" id="SSF46785">
    <property type="entry name" value="Winged helix' DNA-binding domain"/>
    <property type="match status" value="1"/>
</dbReference>
<dbReference type="EMBL" id="AOID01000061">
    <property type="protein sequence ID" value="ELY63354.1"/>
    <property type="molecule type" value="Genomic_DNA"/>
</dbReference>
<gene>
    <name evidence="2" type="ORF">C489_19066</name>
</gene>
<dbReference type="STRING" id="1227496.C489_19066"/>
<dbReference type="RefSeq" id="WP_006432907.1">
    <property type="nucleotide sequence ID" value="NZ_AOID01000061.1"/>
</dbReference>
<feature type="domain" description="HVO-A0261-like N-terminal" evidence="1">
    <location>
        <begin position="19"/>
        <end position="63"/>
    </location>
</feature>